<dbReference type="RefSeq" id="WP_282433732.1">
    <property type="nucleotide sequence ID" value="NZ_FNCP01000010.1"/>
</dbReference>
<dbReference type="EMBL" id="FNCP01000010">
    <property type="protein sequence ID" value="SDH13752.1"/>
    <property type="molecule type" value="Genomic_DNA"/>
</dbReference>
<dbReference type="Proteomes" id="UP000198656">
    <property type="component" value="Unassembled WGS sequence"/>
</dbReference>
<evidence type="ECO:0000313" key="3">
    <source>
        <dbReference type="Proteomes" id="UP000198656"/>
    </source>
</evidence>
<proteinExistence type="predicted"/>
<dbReference type="AlphaFoldDB" id="A0A1G7ZYL4"/>
<evidence type="ECO:0000313" key="2">
    <source>
        <dbReference type="EMBL" id="SDH13752.1"/>
    </source>
</evidence>
<gene>
    <name evidence="2" type="ORF">SAMN05443529_11049</name>
</gene>
<name>A0A1G7ZYL4_9FIRM</name>
<feature type="compositionally biased region" description="Polar residues" evidence="1">
    <location>
        <begin position="32"/>
        <end position="42"/>
    </location>
</feature>
<feature type="compositionally biased region" description="Basic and acidic residues" evidence="1">
    <location>
        <begin position="17"/>
        <end position="31"/>
    </location>
</feature>
<accession>A0A1G7ZYL4</accession>
<sequence length="42" mass="4944">MGTRKKVSRAKASVTVRDPHYQEYDTHKERNIQQPLPTKNSF</sequence>
<protein>
    <submittedName>
        <fullName evidence="2">Uncharacterized protein</fullName>
    </submittedName>
</protein>
<organism evidence="2 3">
    <name type="scientific">Desulfosporosinus hippei DSM 8344</name>
    <dbReference type="NCBI Taxonomy" id="1121419"/>
    <lineage>
        <taxon>Bacteria</taxon>
        <taxon>Bacillati</taxon>
        <taxon>Bacillota</taxon>
        <taxon>Clostridia</taxon>
        <taxon>Eubacteriales</taxon>
        <taxon>Desulfitobacteriaceae</taxon>
        <taxon>Desulfosporosinus</taxon>
    </lineage>
</organism>
<feature type="region of interest" description="Disordered" evidence="1">
    <location>
        <begin position="1"/>
        <end position="42"/>
    </location>
</feature>
<reference evidence="3" key="1">
    <citation type="submission" date="2016-10" db="EMBL/GenBank/DDBJ databases">
        <authorList>
            <person name="Varghese N."/>
            <person name="Submissions S."/>
        </authorList>
    </citation>
    <scope>NUCLEOTIDE SEQUENCE [LARGE SCALE GENOMIC DNA]</scope>
    <source>
        <strain evidence="3">DSM 8344</strain>
    </source>
</reference>
<keyword evidence="3" id="KW-1185">Reference proteome</keyword>
<evidence type="ECO:0000256" key="1">
    <source>
        <dbReference type="SAM" id="MobiDB-lite"/>
    </source>
</evidence>